<evidence type="ECO:0000256" key="4">
    <source>
        <dbReference type="SAM" id="MobiDB-lite"/>
    </source>
</evidence>
<dbReference type="CDD" id="cd11296">
    <property type="entry name" value="O-FucT_like"/>
    <property type="match status" value="1"/>
</dbReference>
<gene>
    <name evidence="5" type="ORF">BD289DRAFT_449440</name>
</gene>
<name>A0A2T3AMN8_9PEZI</name>
<keyword evidence="1" id="KW-0808">Transferase</keyword>
<evidence type="ECO:0000313" key="5">
    <source>
        <dbReference type="EMBL" id="PSS03681.1"/>
    </source>
</evidence>
<feature type="region of interest" description="Disordered" evidence="4">
    <location>
        <begin position="572"/>
        <end position="603"/>
    </location>
</feature>
<dbReference type="GO" id="GO:0006004">
    <property type="term" value="P:fucose metabolic process"/>
    <property type="evidence" value="ECO:0007669"/>
    <property type="project" value="UniProtKB-KW"/>
</dbReference>
<proteinExistence type="predicted"/>
<feature type="compositionally biased region" description="Low complexity" evidence="4">
    <location>
        <begin position="396"/>
        <end position="428"/>
    </location>
</feature>
<keyword evidence="2" id="KW-0294">Fucose metabolism</keyword>
<protein>
    <recommendedName>
        <fullName evidence="7">GDP-fucose protein O-fucosyltransferase-domain-containing protein</fullName>
    </recommendedName>
</protein>
<sequence>MLSSPGYFRVSRYFVFATLLILCIRLYVQHHPTFTQDAYVDILREFQDEKKLFIADYLEAGEVGGELDGREIAKLCQGRRWHPEEKALIVSCEPIPGGLGEVKNGALNCVRFAIEIGAQLILPRIALRSISDISKLRGAQQSKGNPLDYMFSIPKLVSALETHCPQLKIHESLDVLYDRPSLLKPVDVNIHQYALLFHSYDGIPTTVVAETHKISEFVTKSMDSQLPLGKRHYPVRVHLQNTLFTWPLREVGNDRLRAEFGKLLRIRDDIRALAASALYNLAKRHSLAIPHPTEKGVMQSLIDTTVTDDIDTNFKYDINRGRSEHKSGGSSTSPLTVNNKVAEIDDDESKYDVKGFIGVHLRTEKDARDSNGVFPGYNDQVAYYFAYLTALAHSASSSSTSPAPELVPLHPTNPNVNNNHNPNSNPNHNPDPKIDTNINANVNSPGHIHNTRNNKNINNNNNNNHNQNGISHNINHRPQMNNIVYLATGLTASDSDVQHFRNRAALINATVLLKRDLLDASEINVLNRLTWDQRALVDYEMLLRAETVLGIVESSFAWNVALRRAQVYGGGGDGGNNDWTEQDGTENGDTSNDDRAAFTAKPGITTDPVTGLADPLIMWRDRWSWLFGKVDRAVSMYLATWP</sequence>
<reference evidence="5 6" key="1">
    <citation type="journal article" date="2018" name="Mycol. Prog.">
        <title>Coniella lustricola, a new species from submerged detritus.</title>
        <authorList>
            <person name="Raudabaugh D.B."/>
            <person name="Iturriaga T."/>
            <person name="Carver A."/>
            <person name="Mondo S."/>
            <person name="Pangilinan J."/>
            <person name="Lipzen A."/>
            <person name="He G."/>
            <person name="Amirebrahimi M."/>
            <person name="Grigoriev I.V."/>
            <person name="Miller A.N."/>
        </authorList>
    </citation>
    <scope>NUCLEOTIDE SEQUENCE [LARGE SCALE GENOMIC DNA]</scope>
    <source>
        <strain evidence="5 6">B22-T-1</strain>
    </source>
</reference>
<dbReference type="Pfam" id="PF10250">
    <property type="entry name" value="O-FucT"/>
    <property type="match status" value="1"/>
</dbReference>
<evidence type="ECO:0000256" key="3">
    <source>
        <dbReference type="ARBA" id="ARBA00023277"/>
    </source>
</evidence>
<dbReference type="EMBL" id="KZ678374">
    <property type="protein sequence ID" value="PSS03681.1"/>
    <property type="molecule type" value="Genomic_DNA"/>
</dbReference>
<evidence type="ECO:0000256" key="2">
    <source>
        <dbReference type="ARBA" id="ARBA00023253"/>
    </source>
</evidence>
<feature type="region of interest" description="Disordered" evidence="4">
    <location>
        <begin position="319"/>
        <end position="341"/>
    </location>
</feature>
<keyword evidence="3" id="KW-0119">Carbohydrate metabolism</keyword>
<evidence type="ECO:0000256" key="1">
    <source>
        <dbReference type="ARBA" id="ARBA00022679"/>
    </source>
</evidence>
<dbReference type="AlphaFoldDB" id="A0A2T3AMN8"/>
<accession>A0A2T3AMN8</accession>
<feature type="compositionally biased region" description="Polar residues" evidence="4">
    <location>
        <begin position="328"/>
        <end position="339"/>
    </location>
</feature>
<keyword evidence="6" id="KW-1185">Reference proteome</keyword>
<feature type="region of interest" description="Disordered" evidence="4">
    <location>
        <begin position="396"/>
        <end position="433"/>
    </location>
</feature>
<dbReference type="InterPro" id="IPR019378">
    <property type="entry name" value="GDP-Fuc_O-FucTrfase"/>
</dbReference>
<organism evidence="5 6">
    <name type="scientific">Coniella lustricola</name>
    <dbReference type="NCBI Taxonomy" id="2025994"/>
    <lineage>
        <taxon>Eukaryota</taxon>
        <taxon>Fungi</taxon>
        <taxon>Dikarya</taxon>
        <taxon>Ascomycota</taxon>
        <taxon>Pezizomycotina</taxon>
        <taxon>Sordariomycetes</taxon>
        <taxon>Sordariomycetidae</taxon>
        <taxon>Diaporthales</taxon>
        <taxon>Schizoparmaceae</taxon>
        <taxon>Coniella</taxon>
    </lineage>
</organism>
<evidence type="ECO:0008006" key="7">
    <source>
        <dbReference type="Google" id="ProtNLM"/>
    </source>
</evidence>
<dbReference type="GO" id="GO:0016740">
    <property type="term" value="F:transferase activity"/>
    <property type="evidence" value="ECO:0007669"/>
    <property type="project" value="UniProtKB-KW"/>
</dbReference>
<evidence type="ECO:0000313" key="6">
    <source>
        <dbReference type="Proteomes" id="UP000241462"/>
    </source>
</evidence>
<dbReference type="Proteomes" id="UP000241462">
    <property type="component" value="Unassembled WGS sequence"/>
</dbReference>
<dbReference type="OrthoDB" id="20368at2759"/>
<dbReference type="InParanoid" id="A0A2T3AMN8"/>